<accession>A0A0B8Q233</accession>
<sequence length="67" mass="7901">MNRALGEFHEAGLDPVPAPTNYLAHSNIEQAWVKYTPQAQYLEQTERYWHETLGTWWQKIRNLVSSK</sequence>
<proteinExistence type="predicted"/>
<organism evidence="1 2">
    <name type="scientific">Vibrio ishigakensis</name>
    <dbReference type="NCBI Taxonomy" id="1481914"/>
    <lineage>
        <taxon>Bacteria</taxon>
        <taxon>Pseudomonadati</taxon>
        <taxon>Pseudomonadota</taxon>
        <taxon>Gammaproteobacteria</taxon>
        <taxon>Vibrionales</taxon>
        <taxon>Vibrionaceae</taxon>
        <taxon>Vibrio</taxon>
    </lineage>
</organism>
<reference evidence="1 2" key="2">
    <citation type="submission" date="2015-01" db="EMBL/GenBank/DDBJ databases">
        <authorList>
            <consortium name="NBRP consortium"/>
            <person name="Sawabe T."/>
            <person name="Meirelles P."/>
            <person name="Feng G."/>
            <person name="Sayaka M."/>
            <person name="Hattori M."/>
            <person name="Ohkuma M."/>
        </authorList>
    </citation>
    <scope>NUCLEOTIDE SEQUENCE [LARGE SCALE GENOMIC DNA]</scope>
    <source>
        <strain evidence="2">JCM 19241</strain>
    </source>
</reference>
<protein>
    <submittedName>
        <fullName evidence="1">Membrane protein</fullName>
    </submittedName>
</protein>
<evidence type="ECO:0000313" key="2">
    <source>
        <dbReference type="Proteomes" id="UP000031666"/>
    </source>
</evidence>
<evidence type="ECO:0000313" key="1">
    <source>
        <dbReference type="EMBL" id="GAM73565.1"/>
    </source>
</evidence>
<name>A0A0B8Q233_9VIBR</name>
<dbReference type="Proteomes" id="UP000031666">
    <property type="component" value="Unassembled WGS sequence"/>
</dbReference>
<comment type="caution">
    <text evidence="1">The sequence shown here is derived from an EMBL/GenBank/DDBJ whole genome shotgun (WGS) entry which is preliminary data.</text>
</comment>
<dbReference type="EMBL" id="BBSC01000001">
    <property type="protein sequence ID" value="GAM73565.1"/>
    <property type="molecule type" value="Genomic_DNA"/>
</dbReference>
<gene>
    <name evidence="1" type="ORF">JCM19241_3020</name>
</gene>
<dbReference type="AlphaFoldDB" id="A0A0B8Q233"/>
<dbReference type="STRING" id="1481914.JCM19241_3020"/>
<reference evidence="1 2" key="1">
    <citation type="submission" date="2015-01" db="EMBL/GenBank/DDBJ databases">
        <title>Vibrio sp. C94 JCM 19241 whole genome shotgun sequence.</title>
        <authorList>
            <person name="Sawabe T."/>
            <person name="Meirelles P."/>
            <person name="Feng G."/>
            <person name="Sayaka M."/>
            <person name="Hattori M."/>
            <person name="Ohkuma M."/>
        </authorList>
    </citation>
    <scope>NUCLEOTIDE SEQUENCE [LARGE SCALE GENOMIC DNA]</scope>
    <source>
        <strain evidence="2">JCM 19241</strain>
    </source>
</reference>